<comment type="similarity">
    <text evidence="2">Belongs to the apovitellenin family.</text>
</comment>
<evidence type="ECO:0000256" key="1">
    <source>
        <dbReference type="ARBA" id="ARBA00003325"/>
    </source>
</evidence>
<organism evidence="8 9">
    <name type="scientific">Catharus ustulatus</name>
    <name type="common">Russet-backed thrush</name>
    <name type="synonym">Hylocichla ustulatus</name>
    <dbReference type="NCBI Taxonomy" id="91951"/>
    <lineage>
        <taxon>Eukaryota</taxon>
        <taxon>Metazoa</taxon>
        <taxon>Chordata</taxon>
        <taxon>Craniata</taxon>
        <taxon>Vertebrata</taxon>
        <taxon>Euteleostomi</taxon>
        <taxon>Archelosauria</taxon>
        <taxon>Archosauria</taxon>
        <taxon>Dinosauria</taxon>
        <taxon>Saurischia</taxon>
        <taxon>Theropoda</taxon>
        <taxon>Coelurosauria</taxon>
        <taxon>Aves</taxon>
        <taxon>Neognathae</taxon>
        <taxon>Neoaves</taxon>
        <taxon>Telluraves</taxon>
        <taxon>Australaves</taxon>
        <taxon>Passeriformes</taxon>
        <taxon>Turdidae</taxon>
        <taxon>Catharus</taxon>
    </lineage>
</organism>
<dbReference type="Pfam" id="PF05418">
    <property type="entry name" value="Apo-VLDL-II"/>
    <property type="match status" value="1"/>
</dbReference>
<dbReference type="GO" id="GO:0042627">
    <property type="term" value="C:chylomicron"/>
    <property type="evidence" value="ECO:0007669"/>
    <property type="project" value="InterPro"/>
</dbReference>
<proteinExistence type="inferred from homology"/>
<protein>
    <recommendedName>
        <fullName evidence="3">Apovitellenin-1</fullName>
    </recommendedName>
    <alternativeName>
        <fullName evidence="6">Apovitellenin I</fullName>
    </alternativeName>
</protein>
<evidence type="ECO:0000256" key="7">
    <source>
        <dbReference type="SAM" id="MobiDB-lite"/>
    </source>
</evidence>
<reference evidence="8" key="2">
    <citation type="submission" date="2025-08" db="UniProtKB">
        <authorList>
            <consortium name="Ensembl"/>
        </authorList>
    </citation>
    <scope>IDENTIFICATION</scope>
</reference>
<dbReference type="GO" id="GO:0034361">
    <property type="term" value="C:very-low-density lipoprotein particle"/>
    <property type="evidence" value="ECO:0007669"/>
    <property type="project" value="UniProtKB-KW"/>
</dbReference>
<reference evidence="8" key="1">
    <citation type="submission" date="2020-10" db="EMBL/GenBank/DDBJ databases">
        <title>Catharus ustulatus (Swainson's thrush) genome, bCatUst1, primary haplotype v2.</title>
        <authorList>
            <person name="Delmore K."/>
            <person name="Vafadar M."/>
            <person name="Formenti G."/>
            <person name="Chow W."/>
            <person name="Pelan S."/>
            <person name="Howe K."/>
            <person name="Rhie A."/>
            <person name="Mountcastle J."/>
            <person name="Haase B."/>
            <person name="Fedrigo O."/>
            <person name="Jarvis E.D."/>
        </authorList>
    </citation>
    <scope>NUCLEOTIDE SEQUENCE [LARGE SCALE GENOMIC DNA]</scope>
</reference>
<dbReference type="InterPro" id="IPR008404">
    <property type="entry name" value="Apo-VLDL-II"/>
</dbReference>
<dbReference type="AlphaFoldDB" id="A0A8C3TWM8"/>
<dbReference type="Proteomes" id="UP000694563">
    <property type="component" value="Chromosome 2"/>
</dbReference>
<evidence type="ECO:0000256" key="2">
    <source>
        <dbReference type="ARBA" id="ARBA00007385"/>
    </source>
</evidence>
<sequence length="145" mass="16301">MPGSHEHLPQLGPEKARKQNRSLCVESRTGTQTMLQSRALVIALILLLSTTLPEVQSKSIFEKDRRELLAIPEAIASYFYEAFNKVSPKVSQFLLDTVQSPTVIAARYRSFCPLVRAVRAGTARGRSRLRCTEAQRWHGHRPEGS</sequence>
<dbReference type="GO" id="GO:0004857">
    <property type="term" value="F:enzyme inhibitor activity"/>
    <property type="evidence" value="ECO:0007669"/>
    <property type="project" value="InterPro"/>
</dbReference>
<keyword evidence="5" id="KW-0850">VLDL</keyword>
<evidence type="ECO:0000256" key="4">
    <source>
        <dbReference type="ARBA" id="ARBA00022761"/>
    </source>
</evidence>
<keyword evidence="4" id="KW-0758">Storage protein</keyword>
<evidence type="ECO:0000256" key="5">
    <source>
        <dbReference type="ARBA" id="ARBA00023313"/>
    </source>
</evidence>
<feature type="region of interest" description="Disordered" evidence="7">
    <location>
        <begin position="1"/>
        <end position="22"/>
    </location>
</feature>
<evidence type="ECO:0000256" key="3">
    <source>
        <dbReference type="ARBA" id="ARBA00018120"/>
    </source>
</evidence>
<reference evidence="8" key="3">
    <citation type="submission" date="2025-09" db="UniProtKB">
        <authorList>
            <consortium name="Ensembl"/>
        </authorList>
    </citation>
    <scope>IDENTIFICATION</scope>
</reference>
<dbReference type="Ensembl" id="ENSCUST00005004665.1">
    <property type="protein sequence ID" value="ENSCUSP00005004467.1"/>
    <property type="gene ID" value="ENSCUSG00005002905.1"/>
</dbReference>
<evidence type="ECO:0000256" key="6">
    <source>
        <dbReference type="ARBA" id="ARBA00030261"/>
    </source>
</evidence>
<evidence type="ECO:0000313" key="8">
    <source>
        <dbReference type="Ensembl" id="ENSCUSP00005004467.1"/>
    </source>
</evidence>
<comment type="function">
    <text evidence="1">Protein component of the very low density lipoprotein (VLDL) of egg-laying females. Potent lipoprotein lipase inhibitor, preventing the loss of triglycerides from VLDL on their way from the liver to the growing oocytes.</text>
</comment>
<accession>A0A8C3TWM8</accession>
<evidence type="ECO:0000313" key="9">
    <source>
        <dbReference type="Proteomes" id="UP000694563"/>
    </source>
</evidence>
<keyword evidence="9" id="KW-1185">Reference proteome</keyword>
<dbReference type="GO" id="GO:0006629">
    <property type="term" value="P:lipid metabolic process"/>
    <property type="evidence" value="ECO:0007669"/>
    <property type="project" value="InterPro"/>
</dbReference>
<name>A0A8C3TWM8_CATUS</name>
<dbReference type="GO" id="GO:0045735">
    <property type="term" value="F:nutrient reservoir activity"/>
    <property type="evidence" value="ECO:0007669"/>
    <property type="project" value="UniProtKB-KW"/>
</dbReference>